<keyword evidence="3" id="KW-1185">Reference proteome</keyword>
<name>A0ABQ9U713_SAGOE</name>
<evidence type="ECO:0000313" key="3">
    <source>
        <dbReference type="Proteomes" id="UP001266305"/>
    </source>
</evidence>
<feature type="region of interest" description="Disordered" evidence="1">
    <location>
        <begin position="34"/>
        <end position="67"/>
    </location>
</feature>
<dbReference type="Proteomes" id="UP001266305">
    <property type="component" value="Unassembled WGS sequence"/>
</dbReference>
<reference evidence="2 3" key="1">
    <citation type="submission" date="2023-05" db="EMBL/GenBank/DDBJ databases">
        <title>B98-5 Cell Line De Novo Hybrid Assembly: An Optical Mapping Approach.</title>
        <authorList>
            <person name="Kananen K."/>
            <person name="Auerbach J.A."/>
            <person name="Kautto E."/>
            <person name="Blachly J.S."/>
        </authorList>
    </citation>
    <scope>NUCLEOTIDE SEQUENCE [LARGE SCALE GENOMIC DNA]</scope>
    <source>
        <strain evidence="2">B95-8</strain>
        <tissue evidence="2">Cell line</tissue>
    </source>
</reference>
<dbReference type="PANTHER" id="PTHR46102:SF1">
    <property type="entry name" value="AXIN-2"/>
    <property type="match status" value="1"/>
</dbReference>
<sequence length="197" mass="21223">MPVGSVVTAEAVTRQNKVGKAQSRAWPCPWALQSLREEGGRSQAVGQYTQDSERQHKPPQSPNHKTVLPLGVNPLVLRQMSQPAPSVGGSRGAAAHHPSPCAHLFTQDPAMPPLNTPSTWAPLGEACHRLGEEGKTPRQRCCMASPQQHRNHWAAVQAGAMPFSNLSLVPEDHKEPKKPAGVGVIQASQLLVTHFLC</sequence>
<accession>A0ABQ9U713</accession>
<evidence type="ECO:0000313" key="2">
    <source>
        <dbReference type="EMBL" id="KAK2092855.1"/>
    </source>
</evidence>
<dbReference type="PANTHER" id="PTHR46102">
    <property type="entry name" value="AXIN"/>
    <property type="match status" value="1"/>
</dbReference>
<gene>
    <name evidence="2" type="ORF">P7K49_029384</name>
</gene>
<protein>
    <submittedName>
        <fullName evidence="2">Uncharacterized protein</fullName>
    </submittedName>
</protein>
<organism evidence="2 3">
    <name type="scientific">Saguinus oedipus</name>
    <name type="common">Cotton-top tamarin</name>
    <name type="synonym">Oedipomidas oedipus</name>
    <dbReference type="NCBI Taxonomy" id="9490"/>
    <lineage>
        <taxon>Eukaryota</taxon>
        <taxon>Metazoa</taxon>
        <taxon>Chordata</taxon>
        <taxon>Craniata</taxon>
        <taxon>Vertebrata</taxon>
        <taxon>Euteleostomi</taxon>
        <taxon>Mammalia</taxon>
        <taxon>Eutheria</taxon>
        <taxon>Euarchontoglires</taxon>
        <taxon>Primates</taxon>
        <taxon>Haplorrhini</taxon>
        <taxon>Platyrrhini</taxon>
        <taxon>Cebidae</taxon>
        <taxon>Callitrichinae</taxon>
        <taxon>Saguinus</taxon>
    </lineage>
</organism>
<dbReference type="InterPro" id="IPR043581">
    <property type="entry name" value="Axin-like"/>
</dbReference>
<dbReference type="EMBL" id="JASSZA010000015">
    <property type="protein sequence ID" value="KAK2092855.1"/>
    <property type="molecule type" value="Genomic_DNA"/>
</dbReference>
<evidence type="ECO:0000256" key="1">
    <source>
        <dbReference type="SAM" id="MobiDB-lite"/>
    </source>
</evidence>
<proteinExistence type="predicted"/>
<comment type="caution">
    <text evidence="2">The sequence shown here is derived from an EMBL/GenBank/DDBJ whole genome shotgun (WGS) entry which is preliminary data.</text>
</comment>